<dbReference type="AlphaFoldDB" id="A0A3B1BJL0"/>
<dbReference type="PANTHER" id="PTHR39425">
    <property type="entry name" value="LIPOPROTEIN CYTOCHROME C"/>
    <property type="match status" value="1"/>
</dbReference>
<proteinExistence type="predicted"/>
<gene>
    <name evidence="2" type="ORF">MNBD_GAMMA26-2034</name>
</gene>
<name>A0A3B1BJL0_9ZZZZ</name>
<dbReference type="NCBIfam" id="TIGR04257">
    <property type="entry name" value="nanowire_3heme"/>
    <property type="match status" value="2"/>
</dbReference>
<feature type="domain" description="Cytochrome c7-like" evidence="1">
    <location>
        <begin position="311"/>
        <end position="370"/>
    </location>
</feature>
<protein>
    <recommendedName>
        <fullName evidence="1">Cytochrome c7-like domain-containing protein</fullName>
    </recommendedName>
</protein>
<dbReference type="InterPro" id="IPR026352">
    <property type="entry name" value="Nanowire_3heme"/>
</dbReference>
<dbReference type="SUPFAM" id="SSF48695">
    <property type="entry name" value="Multiheme cytochromes"/>
    <property type="match status" value="2"/>
</dbReference>
<dbReference type="EMBL" id="UOFX01000077">
    <property type="protein sequence ID" value="VAX10770.1"/>
    <property type="molecule type" value="Genomic_DNA"/>
</dbReference>
<dbReference type="PANTHER" id="PTHR39425:SF1">
    <property type="entry name" value="CYTOCHROME C7-LIKE DOMAIN-CONTAINING PROTEIN"/>
    <property type="match status" value="1"/>
</dbReference>
<feature type="domain" description="Cytochrome c7-like" evidence="1">
    <location>
        <begin position="158"/>
        <end position="220"/>
    </location>
</feature>
<evidence type="ECO:0000259" key="1">
    <source>
        <dbReference type="Pfam" id="PF14522"/>
    </source>
</evidence>
<reference evidence="2" key="1">
    <citation type="submission" date="2018-06" db="EMBL/GenBank/DDBJ databases">
        <authorList>
            <person name="Zhirakovskaya E."/>
        </authorList>
    </citation>
    <scope>NUCLEOTIDE SEQUENCE</scope>
</reference>
<dbReference type="InterPro" id="IPR029467">
    <property type="entry name" value="Cyt_c7-like"/>
</dbReference>
<dbReference type="InterPro" id="IPR036280">
    <property type="entry name" value="Multihaem_cyt_sf"/>
</dbReference>
<accession>A0A3B1BJL0</accession>
<dbReference type="Pfam" id="PF14522">
    <property type="entry name" value="Cytochrome_C7"/>
    <property type="match status" value="2"/>
</dbReference>
<organism evidence="2">
    <name type="scientific">hydrothermal vent metagenome</name>
    <dbReference type="NCBI Taxonomy" id="652676"/>
    <lineage>
        <taxon>unclassified sequences</taxon>
        <taxon>metagenomes</taxon>
        <taxon>ecological metagenomes</taxon>
    </lineage>
</organism>
<sequence length="391" mass="44569">MINSRLSFALRLILLPCLLLLLAIPAGAEDSTFRIEFITNYKTFKFKAQEKLIQKSGDIMADEIFGLIIDSMDDELSLGKRMFLLDAASAMAHGYDHYHGGGKKFIKKIDKLIKKELAKEAERNAELMAWKKEERFLGNFVMKAHEKEMNEAGLAPVIYPHWVHRIWYECSVCHQELFVMKRWRNEISHEKITAGKQCGACHDGTIAFGADEKDNCERCHLAGKPEAKKLHNADHLDHENISKVAARVGAEWHADKLPDGRMPVDKYGFIDWLALKRDGIFQPLESLNGDYKPEPLDDQILFISKSKLANVLFSHDIHSSWIRCNSCHPAVFEETLTNKIKMVRMSKGENCGYCHGKVSFTFADCKRCHNQEKGVEVEGALTHIGQPRKKK</sequence>
<dbReference type="Gene3D" id="3.90.10.10">
    <property type="entry name" value="Cytochrome C3"/>
    <property type="match status" value="2"/>
</dbReference>
<evidence type="ECO:0000313" key="2">
    <source>
        <dbReference type="EMBL" id="VAX10770.1"/>
    </source>
</evidence>